<dbReference type="EMBL" id="JBGFUD010000154">
    <property type="protein sequence ID" value="MFH4973832.1"/>
    <property type="molecule type" value="Genomic_DNA"/>
</dbReference>
<gene>
    <name evidence="2" type="ORF">AB6A40_000541</name>
</gene>
<accession>A0ABD6EAX3</accession>
<dbReference type="Proteomes" id="UP001608902">
    <property type="component" value="Unassembled WGS sequence"/>
</dbReference>
<keyword evidence="3" id="KW-1185">Reference proteome</keyword>
<protein>
    <submittedName>
        <fullName evidence="2">Uncharacterized protein</fullName>
    </submittedName>
</protein>
<evidence type="ECO:0000256" key="1">
    <source>
        <dbReference type="SAM" id="Phobius"/>
    </source>
</evidence>
<organism evidence="2 3">
    <name type="scientific">Gnathostoma spinigerum</name>
    <dbReference type="NCBI Taxonomy" id="75299"/>
    <lineage>
        <taxon>Eukaryota</taxon>
        <taxon>Metazoa</taxon>
        <taxon>Ecdysozoa</taxon>
        <taxon>Nematoda</taxon>
        <taxon>Chromadorea</taxon>
        <taxon>Rhabditida</taxon>
        <taxon>Spirurina</taxon>
        <taxon>Gnathostomatomorpha</taxon>
        <taxon>Gnathostomatoidea</taxon>
        <taxon>Gnathostomatidae</taxon>
        <taxon>Gnathostoma</taxon>
    </lineage>
</organism>
<name>A0ABD6EAX3_9BILA</name>
<feature type="transmembrane region" description="Helical" evidence="1">
    <location>
        <begin position="76"/>
        <end position="94"/>
    </location>
</feature>
<comment type="caution">
    <text evidence="2">The sequence shown here is derived from an EMBL/GenBank/DDBJ whole genome shotgun (WGS) entry which is preliminary data.</text>
</comment>
<sequence length="109" mass="12697">MEAKPTTSLEGCNLKVEWKEINSFAGRMEEVLRNFDFKPYKELRLIIGKNVDGVYLKIKTPKGKCAMPLPNDDCCFAVLLLVLLLISMHLIVAIERPNRDRYYEMENRF</sequence>
<reference evidence="2 3" key="1">
    <citation type="submission" date="2024-08" db="EMBL/GenBank/DDBJ databases">
        <title>Gnathostoma spinigerum genome.</title>
        <authorList>
            <person name="Gonzalez-Bertolin B."/>
            <person name="Monzon S."/>
            <person name="Zaballos A."/>
            <person name="Jimenez P."/>
            <person name="Dekumyoy P."/>
            <person name="Varona S."/>
            <person name="Cuesta I."/>
            <person name="Sumanam S."/>
            <person name="Adisakwattana P."/>
            <person name="Gasser R.B."/>
            <person name="Hernandez-Gonzalez A."/>
            <person name="Young N.D."/>
            <person name="Perteguer M.J."/>
        </authorList>
    </citation>
    <scope>NUCLEOTIDE SEQUENCE [LARGE SCALE GENOMIC DNA]</scope>
    <source>
        <strain evidence="2">AL3</strain>
        <tissue evidence="2">Liver</tissue>
    </source>
</reference>
<evidence type="ECO:0000313" key="3">
    <source>
        <dbReference type="Proteomes" id="UP001608902"/>
    </source>
</evidence>
<evidence type="ECO:0000313" key="2">
    <source>
        <dbReference type="EMBL" id="MFH4973832.1"/>
    </source>
</evidence>
<keyword evidence="1" id="KW-0472">Membrane</keyword>
<keyword evidence="1" id="KW-1133">Transmembrane helix</keyword>
<proteinExistence type="predicted"/>
<keyword evidence="1" id="KW-0812">Transmembrane</keyword>
<dbReference type="AlphaFoldDB" id="A0ABD6EAX3"/>